<accession>A0A0C3PUL6</accession>
<dbReference type="EMBL" id="KN831947">
    <property type="protein sequence ID" value="KIO12504.1"/>
    <property type="molecule type" value="Genomic_DNA"/>
</dbReference>
<dbReference type="InParanoid" id="A0A0C3PUL6"/>
<proteinExistence type="predicted"/>
<feature type="non-terminal residue" evidence="1">
    <location>
        <position position="139"/>
    </location>
</feature>
<name>A0A0C3PUL6_PISTI</name>
<evidence type="ECO:0000313" key="1">
    <source>
        <dbReference type="EMBL" id="KIO12504.1"/>
    </source>
</evidence>
<protein>
    <submittedName>
        <fullName evidence="1">Uncharacterized protein</fullName>
    </submittedName>
</protein>
<dbReference type="AlphaFoldDB" id="A0A0C3PUL6"/>
<sequence length="139" mass="15976">MGPKTEGPNEYLKVIVASFGWILRVWCSASEQSYYCGAVRLRPGLVDKSHRNYAVLGLGTQWLDRNGAHYTVAFLRLRWRKRPMTNEWGYGSFSLQRSIGALRYRYMWSRKYYVATSDLVACLSPHGGSTRPTTSYHNT</sequence>
<keyword evidence="2" id="KW-1185">Reference proteome</keyword>
<gene>
    <name evidence="1" type="ORF">M404DRAFT_993492</name>
</gene>
<dbReference type="HOGENOM" id="CLU_1849939_0_0_1"/>
<reference evidence="2" key="2">
    <citation type="submission" date="2015-01" db="EMBL/GenBank/DDBJ databases">
        <title>Evolutionary Origins and Diversification of the Mycorrhizal Mutualists.</title>
        <authorList>
            <consortium name="DOE Joint Genome Institute"/>
            <consortium name="Mycorrhizal Genomics Consortium"/>
            <person name="Kohler A."/>
            <person name="Kuo A."/>
            <person name="Nagy L.G."/>
            <person name="Floudas D."/>
            <person name="Copeland A."/>
            <person name="Barry K.W."/>
            <person name="Cichocki N."/>
            <person name="Veneault-Fourrey C."/>
            <person name="LaButti K."/>
            <person name="Lindquist E.A."/>
            <person name="Lipzen A."/>
            <person name="Lundell T."/>
            <person name="Morin E."/>
            <person name="Murat C."/>
            <person name="Riley R."/>
            <person name="Ohm R."/>
            <person name="Sun H."/>
            <person name="Tunlid A."/>
            <person name="Henrissat B."/>
            <person name="Grigoriev I.V."/>
            <person name="Hibbett D.S."/>
            <person name="Martin F."/>
        </authorList>
    </citation>
    <scope>NUCLEOTIDE SEQUENCE [LARGE SCALE GENOMIC DNA]</scope>
    <source>
        <strain evidence="2">Marx 270</strain>
    </source>
</reference>
<organism evidence="1 2">
    <name type="scientific">Pisolithus tinctorius Marx 270</name>
    <dbReference type="NCBI Taxonomy" id="870435"/>
    <lineage>
        <taxon>Eukaryota</taxon>
        <taxon>Fungi</taxon>
        <taxon>Dikarya</taxon>
        <taxon>Basidiomycota</taxon>
        <taxon>Agaricomycotina</taxon>
        <taxon>Agaricomycetes</taxon>
        <taxon>Agaricomycetidae</taxon>
        <taxon>Boletales</taxon>
        <taxon>Sclerodermatineae</taxon>
        <taxon>Pisolithaceae</taxon>
        <taxon>Pisolithus</taxon>
    </lineage>
</organism>
<evidence type="ECO:0000313" key="2">
    <source>
        <dbReference type="Proteomes" id="UP000054217"/>
    </source>
</evidence>
<reference evidence="1 2" key="1">
    <citation type="submission" date="2014-04" db="EMBL/GenBank/DDBJ databases">
        <authorList>
            <consortium name="DOE Joint Genome Institute"/>
            <person name="Kuo A."/>
            <person name="Kohler A."/>
            <person name="Costa M.D."/>
            <person name="Nagy L.G."/>
            <person name="Floudas D."/>
            <person name="Copeland A."/>
            <person name="Barry K.W."/>
            <person name="Cichocki N."/>
            <person name="Veneault-Fourrey C."/>
            <person name="LaButti K."/>
            <person name="Lindquist E.A."/>
            <person name="Lipzen A."/>
            <person name="Lundell T."/>
            <person name="Morin E."/>
            <person name="Murat C."/>
            <person name="Sun H."/>
            <person name="Tunlid A."/>
            <person name="Henrissat B."/>
            <person name="Grigoriev I.V."/>
            <person name="Hibbett D.S."/>
            <person name="Martin F."/>
            <person name="Nordberg H.P."/>
            <person name="Cantor M.N."/>
            <person name="Hua S.X."/>
        </authorList>
    </citation>
    <scope>NUCLEOTIDE SEQUENCE [LARGE SCALE GENOMIC DNA]</scope>
    <source>
        <strain evidence="1 2">Marx 270</strain>
    </source>
</reference>
<dbReference type="Proteomes" id="UP000054217">
    <property type="component" value="Unassembled WGS sequence"/>
</dbReference>